<keyword evidence="2" id="KW-1185">Reference proteome</keyword>
<gene>
    <name evidence="1" type="ORF">AVEN_212297_1</name>
</gene>
<dbReference type="EMBL" id="BGPR01005929">
    <property type="protein sequence ID" value="GBN14648.1"/>
    <property type="molecule type" value="Genomic_DNA"/>
</dbReference>
<accession>A0A4Y2LIR5</accession>
<evidence type="ECO:0000313" key="2">
    <source>
        <dbReference type="Proteomes" id="UP000499080"/>
    </source>
</evidence>
<name>A0A4Y2LIR5_ARAVE</name>
<organism evidence="1 2">
    <name type="scientific">Araneus ventricosus</name>
    <name type="common">Orbweaver spider</name>
    <name type="synonym">Epeira ventricosa</name>
    <dbReference type="NCBI Taxonomy" id="182803"/>
    <lineage>
        <taxon>Eukaryota</taxon>
        <taxon>Metazoa</taxon>
        <taxon>Ecdysozoa</taxon>
        <taxon>Arthropoda</taxon>
        <taxon>Chelicerata</taxon>
        <taxon>Arachnida</taxon>
        <taxon>Araneae</taxon>
        <taxon>Araneomorphae</taxon>
        <taxon>Entelegynae</taxon>
        <taxon>Araneoidea</taxon>
        <taxon>Araneidae</taxon>
        <taxon>Araneus</taxon>
    </lineage>
</organism>
<dbReference type="Proteomes" id="UP000499080">
    <property type="component" value="Unassembled WGS sequence"/>
</dbReference>
<sequence length="123" mass="14118">MERRVIFSDGIVCVEREYCIGCPKGSVVALTQWNIYINAVLNLNNDQHYIQEFADDLTLVTTVETRRELESNTNCLLHLINDKLQELKLELSTSVRESRLDLTRIQIIKEQGNPFLTGLPVLN</sequence>
<evidence type="ECO:0000313" key="1">
    <source>
        <dbReference type="EMBL" id="GBN14648.1"/>
    </source>
</evidence>
<dbReference type="AlphaFoldDB" id="A0A4Y2LIR5"/>
<reference evidence="1 2" key="1">
    <citation type="journal article" date="2019" name="Sci. Rep.">
        <title>Orb-weaving spider Araneus ventricosus genome elucidates the spidroin gene catalogue.</title>
        <authorList>
            <person name="Kono N."/>
            <person name="Nakamura H."/>
            <person name="Ohtoshi R."/>
            <person name="Moran D.A.P."/>
            <person name="Shinohara A."/>
            <person name="Yoshida Y."/>
            <person name="Fujiwara M."/>
            <person name="Mori M."/>
            <person name="Tomita M."/>
            <person name="Arakawa K."/>
        </authorList>
    </citation>
    <scope>NUCLEOTIDE SEQUENCE [LARGE SCALE GENOMIC DNA]</scope>
</reference>
<evidence type="ECO:0008006" key="3">
    <source>
        <dbReference type="Google" id="ProtNLM"/>
    </source>
</evidence>
<proteinExistence type="predicted"/>
<protein>
    <recommendedName>
        <fullName evidence="3">Reverse transcriptase domain-containing protein</fullName>
    </recommendedName>
</protein>
<comment type="caution">
    <text evidence="1">The sequence shown here is derived from an EMBL/GenBank/DDBJ whole genome shotgun (WGS) entry which is preliminary data.</text>
</comment>